<accession>A0A411ED19</accession>
<gene>
    <name evidence="2" type="ORF">EQY75_12845</name>
</gene>
<proteinExistence type="predicted"/>
<evidence type="ECO:0000313" key="2">
    <source>
        <dbReference type="EMBL" id="QBA65340.1"/>
    </source>
</evidence>
<dbReference type="EMBL" id="CP035544">
    <property type="protein sequence ID" value="QBA65340.1"/>
    <property type="molecule type" value="Genomic_DNA"/>
</dbReference>
<dbReference type="KEGG" id="mur:EQY75_12845"/>
<feature type="chain" id="PRO_5018995019" evidence="1">
    <location>
        <begin position="21"/>
        <end position="214"/>
    </location>
</feature>
<organism evidence="2 3">
    <name type="scientific">Muriicola soli</name>
    <dbReference type="NCBI Taxonomy" id="2507538"/>
    <lineage>
        <taxon>Bacteria</taxon>
        <taxon>Pseudomonadati</taxon>
        <taxon>Bacteroidota</taxon>
        <taxon>Flavobacteriia</taxon>
        <taxon>Flavobacteriales</taxon>
        <taxon>Flavobacteriaceae</taxon>
        <taxon>Muriicola</taxon>
    </lineage>
</organism>
<name>A0A411ED19_9FLAO</name>
<dbReference type="Proteomes" id="UP000290889">
    <property type="component" value="Chromosome"/>
</dbReference>
<keyword evidence="3" id="KW-1185">Reference proteome</keyword>
<feature type="signal peptide" evidence="1">
    <location>
        <begin position="1"/>
        <end position="20"/>
    </location>
</feature>
<protein>
    <submittedName>
        <fullName evidence="2">Uncharacterized protein</fullName>
    </submittedName>
</protein>
<dbReference type="AlphaFoldDB" id="A0A411ED19"/>
<dbReference type="RefSeq" id="WP_129606475.1">
    <property type="nucleotide sequence ID" value="NZ_CP035544.1"/>
</dbReference>
<keyword evidence="1" id="KW-0732">Signal</keyword>
<dbReference type="OrthoDB" id="1431964at2"/>
<sequence length="214" mass="23229">MKTPFSFRLRYVFAFTSLFAFIFVLSCTQDSVIEPAENLTSVNAKSSKGKKATRAWKGKFTNVGDFEIPLVSCFPEEAGFALTTNFISGNMTHLGKIQMGSYGRPQPGTCSLTGPNTADVVFHVNYIGAHGDMITTIEHVSLTVDFEADPNGLTGSFDNTLDENGDRIPITILSGTGRFEGAEGELYFKNAVFTPNPNGPGTVGSWRLEGKITY</sequence>
<evidence type="ECO:0000313" key="3">
    <source>
        <dbReference type="Proteomes" id="UP000290889"/>
    </source>
</evidence>
<reference evidence="2 3" key="1">
    <citation type="submission" date="2019-01" db="EMBL/GenBank/DDBJ databases">
        <title>Muriicola soli sp. nov., isolated from soil.</title>
        <authorList>
            <person name="Kang H.J."/>
            <person name="Kim S.B."/>
        </authorList>
    </citation>
    <scope>NUCLEOTIDE SEQUENCE [LARGE SCALE GENOMIC DNA]</scope>
    <source>
        <strain evidence="2 3">MMS17-SY002</strain>
    </source>
</reference>
<evidence type="ECO:0000256" key="1">
    <source>
        <dbReference type="SAM" id="SignalP"/>
    </source>
</evidence>
<dbReference type="PROSITE" id="PS51257">
    <property type="entry name" value="PROKAR_LIPOPROTEIN"/>
    <property type="match status" value="1"/>
</dbReference>